<organism evidence="1 2">
    <name type="scientific">Macroventuria anomochaeta</name>
    <dbReference type="NCBI Taxonomy" id="301207"/>
    <lineage>
        <taxon>Eukaryota</taxon>
        <taxon>Fungi</taxon>
        <taxon>Dikarya</taxon>
        <taxon>Ascomycota</taxon>
        <taxon>Pezizomycotina</taxon>
        <taxon>Dothideomycetes</taxon>
        <taxon>Pleosporomycetidae</taxon>
        <taxon>Pleosporales</taxon>
        <taxon>Pleosporineae</taxon>
        <taxon>Didymellaceae</taxon>
        <taxon>Macroventuria</taxon>
    </lineage>
</organism>
<accession>A0ACB6SFX3</accession>
<dbReference type="EMBL" id="MU006703">
    <property type="protein sequence ID" value="KAF2632243.1"/>
    <property type="molecule type" value="Genomic_DNA"/>
</dbReference>
<proteinExistence type="predicted"/>
<gene>
    <name evidence="1" type="ORF">BU25DRAFT_445340</name>
</gene>
<evidence type="ECO:0000313" key="1">
    <source>
        <dbReference type="EMBL" id="KAF2632243.1"/>
    </source>
</evidence>
<keyword evidence="2" id="KW-1185">Reference proteome</keyword>
<protein>
    <submittedName>
        <fullName evidence="1">Uncharacterized protein</fullName>
    </submittedName>
</protein>
<reference evidence="1" key="1">
    <citation type="journal article" date="2020" name="Stud. Mycol.">
        <title>101 Dothideomycetes genomes: a test case for predicting lifestyles and emergence of pathogens.</title>
        <authorList>
            <person name="Haridas S."/>
            <person name="Albert R."/>
            <person name="Binder M."/>
            <person name="Bloem J."/>
            <person name="Labutti K."/>
            <person name="Salamov A."/>
            <person name="Andreopoulos B."/>
            <person name="Baker S."/>
            <person name="Barry K."/>
            <person name="Bills G."/>
            <person name="Bluhm B."/>
            <person name="Cannon C."/>
            <person name="Castanera R."/>
            <person name="Culley D."/>
            <person name="Daum C."/>
            <person name="Ezra D."/>
            <person name="Gonzalez J."/>
            <person name="Henrissat B."/>
            <person name="Kuo A."/>
            <person name="Liang C."/>
            <person name="Lipzen A."/>
            <person name="Lutzoni F."/>
            <person name="Magnuson J."/>
            <person name="Mondo S."/>
            <person name="Nolan M."/>
            <person name="Ohm R."/>
            <person name="Pangilinan J."/>
            <person name="Park H.-J."/>
            <person name="Ramirez L."/>
            <person name="Alfaro M."/>
            <person name="Sun H."/>
            <person name="Tritt A."/>
            <person name="Yoshinaga Y."/>
            <person name="Zwiers L.-H."/>
            <person name="Turgeon B."/>
            <person name="Goodwin S."/>
            <person name="Spatafora J."/>
            <person name="Crous P."/>
            <person name="Grigoriev I."/>
        </authorList>
    </citation>
    <scope>NUCLEOTIDE SEQUENCE</scope>
    <source>
        <strain evidence="1">CBS 525.71</strain>
    </source>
</reference>
<evidence type="ECO:0000313" key="2">
    <source>
        <dbReference type="Proteomes" id="UP000799754"/>
    </source>
</evidence>
<dbReference type="Proteomes" id="UP000799754">
    <property type="component" value="Unassembled WGS sequence"/>
</dbReference>
<comment type="caution">
    <text evidence="1">The sequence shown here is derived from an EMBL/GenBank/DDBJ whole genome shotgun (WGS) entry which is preliminary data.</text>
</comment>
<name>A0ACB6SFX3_9PLEO</name>
<sequence>MSDQTLLSSLCSVCNNKESKYKCPGCSARTCSLPCVKRHKQWAQCSGKRDPTKYVKKSQLATPAGVDHDYNFLSGIERDLEKSEKSVTEKGLDIGLTARPKGDQTQAMNYHFATAGVKVIRAPKGMSRAKENKTHRSKSGNKNLIWTVEWIGEDKSRTLTQSPAVELIYRLHPLYESPLAKKKRKREAEAHSTTRSGPPQVAAEPTARKVTSPQTEPIANLQKPLPSTSTPSATTEEVARSKEAEAPQPDTAQPDAPMDVWYDLYLLRPRTSSSRRVLIPLTSSDTLGDALRGCTVEEFPTIYYFPTTTRELPVEFMLDDDYRKEEGEQQREFEELMKDVDPEILRRLRNDGTSKNADEEVDSKRILDVLKQDLGGLF</sequence>